<evidence type="ECO:0000256" key="4">
    <source>
        <dbReference type="ARBA" id="ARBA00022759"/>
    </source>
</evidence>
<gene>
    <name evidence="8" type="ORF">D3273_09210</name>
</gene>
<dbReference type="Gene3D" id="3.30.920.30">
    <property type="entry name" value="Hypothetical protein"/>
    <property type="match status" value="1"/>
</dbReference>
<dbReference type="InterPro" id="IPR012933">
    <property type="entry name" value="HicA_mRNA_interferase"/>
</dbReference>
<sequence length="64" mass="7294">MLMDSRLIVSRLQREGWELIRTRGSHHVFRRPGCADLVVVPHPRKDFPVGTARNIHRAAGRPVA</sequence>
<dbReference type="SUPFAM" id="SSF54786">
    <property type="entry name" value="YcfA/nrd intein domain"/>
    <property type="match status" value="1"/>
</dbReference>
<proteinExistence type="inferred from homology"/>
<evidence type="ECO:0000256" key="1">
    <source>
        <dbReference type="ARBA" id="ARBA00006620"/>
    </source>
</evidence>
<reference evidence="8 9" key="1">
    <citation type="submission" date="2018-12" db="EMBL/GenBank/DDBJ databases">
        <authorList>
            <person name="Grouzdev D.S."/>
            <person name="Krutkina M.S."/>
        </authorList>
    </citation>
    <scope>NUCLEOTIDE SEQUENCE [LARGE SCALE GENOMIC DNA]</scope>
    <source>
        <strain evidence="8 9">RmlP026</strain>
    </source>
</reference>
<evidence type="ECO:0000256" key="2">
    <source>
        <dbReference type="ARBA" id="ARBA00022649"/>
    </source>
</evidence>
<keyword evidence="9" id="KW-1185">Reference proteome</keyword>
<evidence type="ECO:0000313" key="9">
    <source>
        <dbReference type="Proteomes" id="UP000290759"/>
    </source>
</evidence>
<evidence type="ECO:0000256" key="7">
    <source>
        <dbReference type="ARBA" id="ARBA00023016"/>
    </source>
</evidence>
<evidence type="ECO:0000313" key="8">
    <source>
        <dbReference type="EMBL" id="RYC32204.1"/>
    </source>
</evidence>
<dbReference type="GO" id="GO:0003729">
    <property type="term" value="F:mRNA binding"/>
    <property type="evidence" value="ECO:0007669"/>
    <property type="project" value="InterPro"/>
</dbReference>
<evidence type="ECO:0000256" key="6">
    <source>
        <dbReference type="ARBA" id="ARBA00022884"/>
    </source>
</evidence>
<evidence type="ECO:0000256" key="3">
    <source>
        <dbReference type="ARBA" id="ARBA00022722"/>
    </source>
</evidence>
<dbReference type="RefSeq" id="WP_129225710.1">
    <property type="nucleotide sequence ID" value="NZ_QYBB01000008.1"/>
</dbReference>
<keyword evidence="2" id="KW-1277">Toxin-antitoxin system</keyword>
<dbReference type="GO" id="GO:0004519">
    <property type="term" value="F:endonuclease activity"/>
    <property type="evidence" value="ECO:0007669"/>
    <property type="project" value="UniProtKB-KW"/>
</dbReference>
<dbReference type="EMBL" id="QYBB01000008">
    <property type="protein sequence ID" value="RYC32204.1"/>
    <property type="molecule type" value="Genomic_DNA"/>
</dbReference>
<evidence type="ECO:0000256" key="5">
    <source>
        <dbReference type="ARBA" id="ARBA00022801"/>
    </source>
</evidence>
<keyword evidence="3" id="KW-0540">Nuclease</keyword>
<reference evidence="8 9" key="2">
    <citation type="submission" date="2019-02" db="EMBL/GenBank/DDBJ databases">
        <title>'Lichenibacterium ramalinii' gen. nov. sp. nov., 'Lichenibacterium minor' gen. nov. sp. nov.</title>
        <authorList>
            <person name="Pankratov T."/>
        </authorList>
    </citation>
    <scope>NUCLEOTIDE SEQUENCE [LARGE SCALE GENOMIC DNA]</scope>
    <source>
        <strain evidence="8 9">RmlP026</strain>
    </source>
</reference>
<dbReference type="GO" id="GO:0016787">
    <property type="term" value="F:hydrolase activity"/>
    <property type="evidence" value="ECO:0007669"/>
    <property type="project" value="UniProtKB-KW"/>
</dbReference>
<dbReference type="Pfam" id="PF07927">
    <property type="entry name" value="HicA_toxin"/>
    <property type="match status" value="1"/>
</dbReference>
<keyword evidence="5" id="KW-0378">Hydrolase</keyword>
<comment type="similarity">
    <text evidence="1">Belongs to the HicA mRNA interferase family.</text>
</comment>
<accession>A0A4V1RUS8</accession>
<dbReference type="OrthoDB" id="9811409at2"/>
<keyword evidence="6" id="KW-0694">RNA-binding</keyword>
<name>A0A4V1RUS8_9HYPH</name>
<dbReference type="Proteomes" id="UP000290759">
    <property type="component" value="Unassembled WGS sequence"/>
</dbReference>
<protein>
    <submittedName>
        <fullName evidence="8">Type II toxin-antitoxin system HicA family toxin</fullName>
    </submittedName>
</protein>
<keyword evidence="4" id="KW-0255">Endonuclease</keyword>
<dbReference type="InterPro" id="IPR038570">
    <property type="entry name" value="HicA_sf"/>
</dbReference>
<keyword evidence="7" id="KW-0346">Stress response</keyword>
<organism evidence="8 9">
    <name type="scientific">Lichenibacterium minor</name>
    <dbReference type="NCBI Taxonomy" id="2316528"/>
    <lineage>
        <taxon>Bacteria</taxon>
        <taxon>Pseudomonadati</taxon>
        <taxon>Pseudomonadota</taxon>
        <taxon>Alphaproteobacteria</taxon>
        <taxon>Hyphomicrobiales</taxon>
        <taxon>Lichenihabitantaceae</taxon>
        <taxon>Lichenibacterium</taxon>
    </lineage>
</organism>
<comment type="caution">
    <text evidence="8">The sequence shown here is derived from an EMBL/GenBank/DDBJ whole genome shotgun (WGS) entry which is preliminary data.</text>
</comment>
<dbReference type="AlphaFoldDB" id="A0A4V1RUS8"/>